<comment type="caution">
    <text evidence="1">The sequence shown here is derived from an EMBL/GenBank/DDBJ whole genome shotgun (WGS) entry which is preliminary data.</text>
</comment>
<gene>
    <name evidence="1" type="ORF">NEIFLAOT_01056</name>
</gene>
<evidence type="ECO:0000313" key="1">
    <source>
        <dbReference type="EMBL" id="EEG33953.1"/>
    </source>
</evidence>
<proteinExistence type="predicted"/>
<evidence type="ECO:0000313" key="2">
    <source>
        <dbReference type="Proteomes" id="UP000004457"/>
    </source>
</evidence>
<dbReference type="AlphaFoldDB" id="C0EM90"/>
<name>C0EM90_NEIFL</name>
<reference evidence="1 2" key="1">
    <citation type="submission" date="2009-01" db="EMBL/GenBank/DDBJ databases">
        <authorList>
            <person name="Fulton L."/>
            <person name="Clifton S."/>
            <person name="Chinwalla A.T."/>
            <person name="Mitreva M."/>
            <person name="Sodergren E."/>
            <person name="Weinstock G."/>
            <person name="Clifton S."/>
            <person name="Dooling D.J."/>
            <person name="Fulton B."/>
            <person name="Minx P."/>
            <person name="Pepin K.H."/>
            <person name="Johnson M."/>
            <person name="Bhonagiri V."/>
            <person name="Nash W.E."/>
            <person name="Mardis E.R."/>
            <person name="Wilson R.K."/>
        </authorList>
    </citation>
    <scope>NUCLEOTIDE SEQUENCE [LARGE SCALE GENOMIC DNA]</scope>
    <source>
        <strain evidence="1 2">NRL30031/H210</strain>
    </source>
</reference>
<organism evidence="1 2">
    <name type="scientific">Neisseria flavescens NRL30031/H210</name>
    <dbReference type="NCBI Taxonomy" id="546264"/>
    <lineage>
        <taxon>Bacteria</taxon>
        <taxon>Pseudomonadati</taxon>
        <taxon>Pseudomonadota</taxon>
        <taxon>Betaproteobacteria</taxon>
        <taxon>Neisseriales</taxon>
        <taxon>Neisseriaceae</taxon>
        <taxon>Neisseria</taxon>
    </lineage>
</organism>
<dbReference type="Proteomes" id="UP000004457">
    <property type="component" value="Unassembled WGS sequence"/>
</dbReference>
<accession>C0EM90</accession>
<protein>
    <submittedName>
        <fullName evidence="1">Uncharacterized protein</fullName>
    </submittedName>
</protein>
<dbReference type="EMBL" id="ACEN01000025">
    <property type="protein sequence ID" value="EEG33953.1"/>
    <property type="molecule type" value="Genomic_DNA"/>
</dbReference>
<sequence length="103" mass="11206">MTGICSPLTIILPLSLANYLITFCSLLVKLANDDREGFGNAFCSQSRLLNLRFFPSGRTTFTALSDHVTTEPFGISSPLARRCSCAKVTVVPFTALKRGFQTA</sequence>
<keyword evidence="2" id="KW-1185">Reference proteome</keyword>